<dbReference type="HOGENOM" id="CLU_1323953_0_0_2"/>
<feature type="domain" description="Methyltransferase small" evidence="5">
    <location>
        <begin position="47"/>
        <end position="119"/>
    </location>
</feature>
<dbReference type="SUPFAM" id="SSF53335">
    <property type="entry name" value="S-adenosyl-L-methionine-dependent methyltransferases"/>
    <property type="match status" value="1"/>
</dbReference>
<dbReference type="GO" id="GO:0008757">
    <property type="term" value="F:S-adenosylmethionine-dependent methyltransferase activity"/>
    <property type="evidence" value="ECO:0007669"/>
    <property type="project" value="TreeGrafter"/>
</dbReference>
<dbReference type="AlphaFoldDB" id="D9Q0L9"/>
<evidence type="ECO:0000313" key="6">
    <source>
        <dbReference type="EMBL" id="ADL18857.1"/>
    </source>
</evidence>
<dbReference type="RefSeq" id="WP_013266369.1">
    <property type="nucleotide sequence ID" value="NC_014374.1"/>
</dbReference>
<organism evidence="6 7">
    <name type="scientific">Acidilobus saccharovorans (strain DSM 16705 / JCM 18335 / VKM B-2471 / 345-15)</name>
    <dbReference type="NCBI Taxonomy" id="666510"/>
    <lineage>
        <taxon>Archaea</taxon>
        <taxon>Thermoproteota</taxon>
        <taxon>Thermoprotei</taxon>
        <taxon>Acidilobales</taxon>
        <taxon>Acidilobaceae</taxon>
        <taxon>Acidilobus</taxon>
    </lineage>
</organism>
<dbReference type="GO" id="GO:0035657">
    <property type="term" value="C:eRF1 methyltransferase complex"/>
    <property type="evidence" value="ECO:0007669"/>
    <property type="project" value="TreeGrafter"/>
</dbReference>
<sequence>MAELRWADITTAAGRLRVALSRCVYEPSDDSLLAIDAMVKLKEMGRTYEAVLDLGTGSGVLALASLLLFRPRRLVAVDISPYAVECARATLGPDAAVIQCDGARCLSGGWDLIILNPPYLPSSDIPHDECDFWEFMAWSEGANHERLCRDAAEAGNEVLIVRSSLSSFNVDSCLRNEGLHMDEVLASRRFFMEELRVELWNRFSVKK</sequence>
<dbReference type="Proteomes" id="UP000000346">
    <property type="component" value="Chromosome"/>
</dbReference>
<reference evidence="6 7" key="1">
    <citation type="journal article" date="2010" name="Appl. Environ. Microbiol.">
        <title>The genome sequence of the crenarchaeon Acidilobus saccharovorans supports a new order, Acidilobales, and suggests an important ecological role in terrestrial acidic hot springs.</title>
        <authorList>
            <person name="Mardanov A.V."/>
            <person name="Svetlitchnyi V.A."/>
            <person name="Beletsky A.V."/>
            <person name="Prokofeva M.I."/>
            <person name="Bonch-Osmolovskaya E.A."/>
            <person name="Ravin N.V."/>
            <person name="Skryabin K.G."/>
        </authorList>
    </citation>
    <scope>NUCLEOTIDE SEQUENCE [LARGE SCALE GENOMIC DNA]</scope>
    <source>
        <strain evidence="7">DSM 16705 / JCM 18335 / VKM B-2471 / 345-15</strain>
    </source>
</reference>
<evidence type="ECO:0000256" key="2">
    <source>
        <dbReference type="ARBA" id="ARBA00022603"/>
    </source>
</evidence>
<dbReference type="Gene3D" id="3.40.50.150">
    <property type="entry name" value="Vaccinia Virus protein VP39"/>
    <property type="match status" value="1"/>
</dbReference>
<dbReference type="KEGG" id="asc:ASAC_0450"/>
<protein>
    <submittedName>
        <fullName evidence="6">Putative methyltransferase</fullName>
    </submittedName>
</protein>
<evidence type="ECO:0000256" key="4">
    <source>
        <dbReference type="ARBA" id="ARBA00022691"/>
    </source>
</evidence>
<dbReference type="GO" id="GO:0032259">
    <property type="term" value="P:methylation"/>
    <property type="evidence" value="ECO:0007669"/>
    <property type="project" value="UniProtKB-KW"/>
</dbReference>
<dbReference type="STRING" id="666510.ASAC_0450"/>
<evidence type="ECO:0000259" key="5">
    <source>
        <dbReference type="Pfam" id="PF05175"/>
    </source>
</evidence>
<name>D9Q0L9_ACIS3</name>
<proteinExistence type="inferred from homology"/>
<dbReference type="CDD" id="cd02440">
    <property type="entry name" value="AdoMet_MTases"/>
    <property type="match status" value="1"/>
</dbReference>
<dbReference type="GeneID" id="9498680"/>
<dbReference type="OrthoDB" id="27149at2157"/>
<dbReference type="PANTHER" id="PTHR45875">
    <property type="entry name" value="METHYLTRANSFERASE N6AMT1"/>
    <property type="match status" value="1"/>
</dbReference>
<evidence type="ECO:0000313" key="7">
    <source>
        <dbReference type="Proteomes" id="UP000000346"/>
    </source>
</evidence>
<accession>D9Q0L9</accession>
<dbReference type="GO" id="GO:0003676">
    <property type="term" value="F:nucleic acid binding"/>
    <property type="evidence" value="ECO:0007669"/>
    <property type="project" value="InterPro"/>
</dbReference>
<comment type="similarity">
    <text evidence="1">Belongs to the eukaryotic/archaeal PrmC-related family.</text>
</comment>
<dbReference type="eggNOG" id="arCOG00109">
    <property type="taxonomic scope" value="Archaea"/>
</dbReference>
<dbReference type="InterPro" id="IPR029063">
    <property type="entry name" value="SAM-dependent_MTases_sf"/>
</dbReference>
<dbReference type="InParanoid" id="D9Q0L9"/>
<evidence type="ECO:0000256" key="3">
    <source>
        <dbReference type="ARBA" id="ARBA00022679"/>
    </source>
</evidence>
<dbReference type="InterPro" id="IPR002052">
    <property type="entry name" value="DNA_methylase_N6_adenine_CS"/>
</dbReference>
<dbReference type="Pfam" id="PF05175">
    <property type="entry name" value="MTS"/>
    <property type="match status" value="1"/>
</dbReference>
<dbReference type="PANTHER" id="PTHR45875:SF1">
    <property type="entry name" value="METHYLTRANSFERASE N6AMT1"/>
    <property type="match status" value="1"/>
</dbReference>
<keyword evidence="4" id="KW-0949">S-adenosyl-L-methionine</keyword>
<dbReference type="FunCoup" id="D9Q0L9">
    <property type="interactions" value="62"/>
</dbReference>
<gene>
    <name evidence="6" type="ordered locus">ASAC_0450</name>
</gene>
<dbReference type="PROSITE" id="PS00092">
    <property type="entry name" value="N6_MTASE"/>
    <property type="match status" value="1"/>
</dbReference>
<dbReference type="GO" id="GO:0008276">
    <property type="term" value="F:protein methyltransferase activity"/>
    <property type="evidence" value="ECO:0007669"/>
    <property type="project" value="TreeGrafter"/>
</dbReference>
<dbReference type="EMBL" id="CP001742">
    <property type="protein sequence ID" value="ADL18857.1"/>
    <property type="molecule type" value="Genomic_DNA"/>
</dbReference>
<keyword evidence="2 6" id="KW-0489">Methyltransferase</keyword>
<keyword evidence="7" id="KW-1185">Reference proteome</keyword>
<dbReference type="InterPro" id="IPR052190">
    <property type="entry name" value="Euk-Arch_PrmC-MTase"/>
</dbReference>
<keyword evidence="3 6" id="KW-0808">Transferase</keyword>
<dbReference type="InterPro" id="IPR007848">
    <property type="entry name" value="Small_mtfrase_dom"/>
</dbReference>
<evidence type="ECO:0000256" key="1">
    <source>
        <dbReference type="ARBA" id="ARBA00006149"/>
    </source>
</evidence>